<dbReference type="PANTHER" id="PTHR43790:SF3">
    <property type="entry name" value="D-ALLOSE IMPORT ATP-BINDING PROTEIN ALSA-RELATED"/>
    <property type="match status" value="1"/>
</dbReference>
<dbReference type="Pfam" id="PF00005">
    <property type="entry name" value="ABC_tran"/>
    <property type="match status" value="2"/>
</dbReference>
<keyword evidence="9" id="KW-1278">Translocase</keyword>
<dbReference type="Proteomes" id="UP001242045">
    <property type="component" value="Unassembled WGS sequence"/>
</dbReference>
<evidence type="ECO:0000259" key="11">
    <source>
        <dbReference type="PROSITE" id="PS50893"/>
    </source>
</evidence>
<organism evidence="12 13">
    <name type="scientific">Variovorax boronicumulans</name>
    <dbReference type="NCBI Taxonomy" id="436515"/>
    <lineage>
        <taxon>Bacteria</taxon>
        <taxon>Pseudomonadati</taxon>
        <taxon>Pseudomonadota</taxon>
        <taxon>Betaproteobacteria</taxon>
        <taxon>Burkholderiales</taxon>
        <taxon>Comamonadaceae</taxon>
        <taxon>Variovorax</taxon>
    </lineage>
</organism>
<evidence type="ECO:0000313" key="13">
    <source>
        <dbReference type="Proteomes" id="UP001242045"/>
    </source>
</evidence>
<evidence type="ECO:0000313" key="12">
    <source>
        <dbReference type="EMBL" id="MDP9892098.1"/>
    </source>
</evidence>
<keyword evidence="2" id="KW-0813">Transport</keyword>
<keyword evidence="10" id="KW-0472">Membrane</keyword>
<protein>
    <submittedName>
        <fullName evidence="12">ABC-type sugar transport system ATPase subunit</fullName>
    </submittedName>
</protein>
<keyword evidence="6" id="KW-0677">Repeat</keyword>
<dbReference type="PANTHER" id="PTHR43790">
    <property type="entry name" value="CARBOHYDRATE TRANSPORT ATP-BINDING PROTEIN MG119-RELATED"/>
    <property type="match status" value="1"/>
</dbReference>
<keyword evidence="4" id="KW-0997">Cell inner membrane</keyword>
<gene>
    <name evidence="12" type="ORF">J2W31_001201</name>
</gene>
<dbReference type="InterPro" id="IPR050107">
    <property type="entry name" value="ABC_carbohydrate_import_ATPase"/>
</dbReference>
<dbReference type="InterPro" id="IPR003439">
    <property type="entry name" value="ABC_transporter-like_ATP-bd"/>
</dbReference>
<feature type="domain" description="ABC transporter" evidence="11">
    <location>
        <begin position="245"/>
        <end position="488"/>
    </location>
</feature>
<name>A0AAW8CWH7_9BURK</name>
<evidence type="ECO:0000256" key="2">
    <source>
        <dbReference type="ARBA" id="ARBA00022448"/>
    </source>
</evidence>
<dbReference type="InterPro" id="IPR003593">
    <property type="entry name" value="AAA+_ATPase"/>
</dbReference>
<evidence type="ECO:0000256" key="10">
    <source>
        <dbReference type="ARBA" id="ARBA00023136"/>
    </source>
</evidence>
<evidence type="ECO:0000256" key="7">
    <source>
        <dbReference type="ARBA" id="ARBA00022741"/>
    </source>
</evidence>
<dbReference type="Gene3D" id="3.40.50.300">
    <property type="entry name" value="P-loop containing nucleotide triphosphate hydrolases"/>
    <property type="match status" value="2"/>
</dbReference>
<keyword evidence="7" id="KW-0547">Nucleotide-binding</keyword>
<dbReference type="GO" id="GO:0016887">
    <property type="term" value="F:ATP hydrolysis activity"/>
    <property type="evidence" value="ECO:0007669"/>
    <property type="project" value="InterPro"/>
</dbReference>
<evidence type="ECO:0000256" key="3">
    <source>
        <dbReference type="ARBA" id="ARBA00022475"/>
    </source>
</evidence>
<evidence type="ECO:0000256" key="1">
    <source>
        <dbReference type="ARBA" id="ARBA00004202"/>
    </source>
</evidence>
<accession>A0AAW8CWH7</accession>
<evidence type="ECO:0000256" key="9">
    <source>
        <dbReference type="ARBA" id="ARBA00022967"/>
    </source>
</evidence>
<proteinExistence type="predicted"/>
<dbReference type="EMBL" id="JAUSRD010000002">
    <property type="protein sequence ID" value="MDP9892098.1"/>
    <property type="molecule type" value="Genomic_DNA"/>
</dbReference>
<evidence type="ECO:0000256" key="6">
    <source>
        <dbReference type="ARBA" id="ARBA00022737"/>
    </source>
</evidence>
<keyword evidence="8" id="KW-0067">ATP-binding</keyword>
<evidence type="ECO:0000256" key="5">
    <source>
        <dbReference type="ARBA" id="ARBA00022597"/>
    </source>
</evidence>
<evidence type="ECO:0000256" key="4">
    <source>
        <dbReference type="ARBA" id="ARBA00022519"/>
    </source>
</evidence>
<dbReference type="GO" id="GO:0005886">
    <property type="term" value="C:plasma membrane"/>
    <property type="evidence" value="ECO:0007669"/>
    <property type="project" value="UniProtKB-SubCell"/>
</dbReference>
<dbReference type="CDD" id="cd03215">
    <property type="entry name" value="ABC_Carb_Monos_II"/>
    <property type="match status" value="1"/>
</dbReference>
<dbReference type="PROSITE" id="PS00211">
    <property type="entry name" value="ABC_TRANSPORTER_1"/>
    <property type="match status" value="1"/>
</dbReference>
<dbReference type="FunFam" id="3.40.50.300:FF:000127">
    <property type="entry name" value="Ribose import ATP-binding protein RbsA"/>
    <property type="match status" value="1"/>
</dbReference>
<keyword evidence="3" id="KW-1003">Cell membrane</keyword>
<dbReference type="CDD" id="cd03216">
    <property type="entry name" value="ABC_Carb_Monos_I"/>
    <property type="match status" value="1"/>
</dbReference>
<dbReference type="InterPro" id="IPR027417">
    <property type="entry name" value="P-loop_NTPase"/>
</dbReference>
<feature type="domain" description="ABC transporter" evidence="11">
    <location>
        <begin position="1"/>
        <end position="232"/>
    </location>
</feature>
<keyword evidence="5 12" id="KW-0762">Sugar transport</keyword>
<dbReference type="InterPro" id="IPR017871">
    <property type="entry name" value="ABC_transporter-like_CS"/>
</dbReference>
<evidence type="ECO:0000256" key="8">
    <source>
        <dbReference type="ARBA" id="ARBA00022840"/>
    </source>
</evidence>
<dbReference type="AlphaFoldDB" id="A0AAW8CWH7"/>
<dbReference type="PROSITE" id="PS50893">
    <property type="entry name" value="ABC_TRANSPORTER_2"/>
    <property type="match status" value="2"/>
</dbReference>
<dbReference type="GO" id="GO:0005524">
    <property type="term" value="F:ATP binding"/>
    <property type="evidence" value="ECO:0007669"/>
    <property type="project" value="UniProtKB-KW"/>
</dbReference>
<comment type="subcellular location">
    <subcellularLocation>
        <location evidence="1">Cell membrane</location>
        <topology evidence="1">Peripheral membrane protein</topology>
    </subcellularLocation>
</comment>
<comment type="caution">
    <text evidence="12">The sequence shown here is derived from an EMBL/GenBank/DDBJ whole genome shotgun (WGS) entry which is preliminary data.</text>
</comment>
<dbReference type="SUPFAM" id="SSF52540">
    <property type="entry name" value="P-loop containing nucleoside triphosphate hydrolases"/>
    <property type="match status" value="2"/>
</dbReference>
<dbReference type="SMART" id="SM00382">
    <property type="entry name" value="AAA"/>
    <property type="match status" value="2"/>
</dbReference>
<reference evidence="12" key="1">
    <citation type="submission" date="2023-07" db="EMBL/GenBank/DDBJ databases">
        <title>Sorghum-associated microbial communities from plants grown in Nebraska, USA.</title>
        <authorList>
            <person name="Schachtman D."/>
        </authorList>
    </citation>
    <scope>NUCLEOTIDE SEQUENCE</scope>
    <source>
        <strain evidence="12">DS3754</strain>
    </source>
</reference>
<sequence>MSKRFPGVKALSGIDLSIRKGEVHALLGENGAGKSTLMKILGGIYQADEGRIFIEGSERKFAGYNDAIAAGIGIIFQEFSLIPHLNAVENIFLGRYLTNRFGLMDKAAMKRSAEQLFDELGVQIDLGVPICRLSVAQQQFVEIGKALSLKARLLVLDEPTATLTPNEAGHLFKIMRELRAKGVAMIFISHHLDEIFEVCDRISVLRDGANAGRADVGATDVDALVQMMVGRRIEHNFPPKPVPAPRGRKVLEVPEIQLAKGGPVNSFTLHEGEILGFAGLVGSGRTELALGMMGADRVHRKTVLRNGKPVRLRDPTEALENGIGLLPESRKVEGLITDFTVRFNISMNNLGKHRSAGLVSQKSEKQSAGELAKRVGVKAPSIETRVATLSGGNQQKVVIARWLGHASEVLIFDEPTRGIDVGAKAEIYSLMRELTRQGKAIVMISSELPEIVGTASPCSRAGPSWPRWRATPTTRATSCATQPQGVRNECHRQPSHAAHASSSFRRIFHPAAPLHGLPAAGWPRRDLGLHDHRDRQLSIVGQPAEHRAAVIDQRDHRGGHDGCDPHRRHRPLGGRGGGAVGHAGLGNDGAVRPAADACRAARPRGGRGDRPLQWLLRGLPAHAADHRDPGHHGHRARHCAHLHRRLSDRRAARVVRLSRRRRARGHQGADPHHAGDVPRGVCAAEHGAVRAVCVCHWRQ</sequence>